<evidence type="ECO:0008006" key="5">
    <source>
        <dbReference type="Google" id="ProtNLM"/>
    </source>
</evidence>
<name>A0A8T1VEJ5_9STRA</name>
<dbReference type="OrthoDB" id="6369905at2759"/>
<feature type="coiled-coil region" evidence="1">
    <location>
        <begin position="97"/>
        <end position="131"/>
    </location>
</feature>
<sequence>MPGCRSKSPRHLSPSKETWMSVDDWKKARRREQCRINQANFRKRKRERELQAAAGEQSTKSQVEDSKTTTEEEKKARRREKCRVYQVNYWKRKRLHEEQLMRDISELKHELKRLETTKSLTQQQQQEQQEQQQRPKWIQSITDFYRALKEAKEPPVADVDKYQSMHGCTPALEELLDLQREEFDSVESLRLHWLWYRTQFKDFALSIKSCERLKTSGGAVVKVTGALRLGVKKEGESNATYDMIVCPVLQQFEVESGEKTVSRITSEVGLVEGAIATLGQSGLELALLVLKTLSEKFSRTPAYDSVDN</sequence>
<gene>
    <name evidence="3" type="ORF">PHYBOEH_000562</name>
</gene>
<dbReference type="AlphaFoldDB" id="A0A8T1VEJ5"/>
<evidence type="ECO:0000313" key="4">
    <source>
        <dbReference type="Proteomes" id="UP000693981"/>
    </source>
</evidence>
<evidence type="ECO:0000256" key="2">
    <source>
        <dbReference type="SAM" id="MobiDB-lite"/>
    </source>
</evidence>
<keyword evidence="1" id="KW-0175">Coiled coil</keyword>
<feature type="region of interest" description="Disordered" evidence="2">
    <location>
        <begin position="1"/>
        <end position="24"/>
    </location>
</feature>
<dbReference type="CDD" id="cd14686">
    <property type="entry name" value="bZIP"/>
    <property type="match status" value="1"/>
</dbReference>
<organism evidence="3 4">
    <name type="scientific">Phytophthora boehmeriae</name>
    <dbReference type="NCBI Taxonomy" id="109152"/>
    <lineage>
        <taxon>Eukaryota</taxon>
        <taxon>Sar</taxon>
        <taxon>Stramenopiles</taxon>
        <taxon>Oomycota</taxon>
        <taxon>Peronosporomycetes</taxon>
        <taxon>Peronosporales</taxon>
        <taxon>Peronosporaceae</taxon>
        <taxon>Phytophthora</taxon>
    </lineage>
</organism>
<comment type="caution">
    <text evidence="3">The sequence shown here is derived from an EMBL/GenBank/DDBJ whole genome shotgun (WGS) entry which is preliminary data.</text>
</comment>
<keyword evidence="4" id="KW-1185">Reference proteome</keyword>
<dbReference type="Proteomes" id="UP000693981">
    <property type="component" value="Unassembled WGS sequence"/>
</dbReference>
<feature type="region of interest" description="Disordered" evidence="2">
    <location>
        <begin position="36"/>
        <end position="77"/>
    </location>
</feature>
<dbReference type="EMBL" id="JAGDFL010001096">
    <property type="protein sequence ID" value="KAG7377894.1"/>
    <property type="molecule type" value="Genomic_DNA"/>
</dbReference>
<reference evidence="3" key="1">
    <citation type="submission" date="2021-02" db="EMBL/GenBank/DDBJ databases">
        <authorList>
            <person name="Palmer J.M."/>
        </authorList>
    </citation>
    <scope>NUCLEOTIDE SEQUENCE</scope>
    <source>
        <strain evidence="3">SCRP23</strain>
    </source>
</reference>
<proteinExistence type="predicted"/>
<protein>
    <recommendedName>
        <fullName evidence="5">Bzip transcription factor</fullName>
    </recommendedName>
</protein>
<evidence type="ECO:0000313" key="3">
    <source>
        <dbReference type="EMBL" id="KAG7377894.1"/>
    </source>
</evidence>
<accession>A0A8T1VEJ5</accession>
<evidence type="ECO:0000256" key="1">
    <source>
        <dbReference type="SAM" id="Coils"/>
    </source>
</evidence>
<feature type="compositionally biased region" description="Basic and acidic residues" evidence="2">
    <location>
        <begin position="62"/>
        <end position="75"/>
    </location>
</feature>